<sequence length="637" mass="72399">MDETARGWSQQQVRAARATKSSKPSNPTEYRMASIEAQARGSATKMPEGRKRQQTSEKGKVTQAGFQAYSPEPEVRAYHRSRSPVLLERHREARDFASKRIPETRSKFYAGKLSGSEDSRALWKELKHLGLLASVPNDQGLFSPDQLNSYFSSVAQRPDPPAYNDFFFYFSDITPEALRRAISDFTSQSRGVDDLSLRNFKDSLPLLFPFILTLINLSLTLAVYPSQWKEARVLPLAKVKSPFSLEHYRPISNLCILSKVFERIVLNQIMVFLDSRGLLDLRQSGFLPALNTQSALLRLTEDIRKGIDNRKVTLFILFDFRKDFDSIPYSILLSKLYDMGFPRSALNWIANYLQGRSQAVAGSDGKSSSWQSLDQGVPQGSVLGPLLFLIFNDDLSSVLRFSNHLIYADDLQIYLQTPFCGLTDAICSINDIDAVTGWAAANALKLNVAKTQAIFLGSTSAIARLKRLKLTNICDITNIFPNFRASCFKTHDSDSLHYYTALGLAFDAMLKYTGVNLQLLDDTELILFIERAIRGDVAQCSNRHARANNRFIREDFDPNKAESYFMYFDVNNLYCAAMNVHLLIDSFEWEYEYVDITNHPDDLPIGYFLEVDLEYPIELHEDHRDLPLCPKRFTTSR</sequence>
<evidence type="ECO:0000259" key="2">
    <source>
        <dbReference type="PROSITE" id="PS50878"/>
    </source>
</evidence>
<keyword evidence="3" id="KW-1185">Reference proteome</keyword>
<evidence type="ECO:0000313" key="4">
    <source>
        <dbReference type="RefSeq" id="XP_046599992.1"/>
    </source>
</evidence>
<proteinExistence type="predicted"/>
<protein>
    <submittedName>
        <fullName evidence="4">Uncharacterized protein LOC124295150</fullName>
    </submittedName>
</protein>
<feature type="region of interest" description="Disordered" evidence="1">
    <location>
        <begin position="1"/>
        <end position="68"/>
    </location>
</feature>
<feature type="compositionally biased region" description="Basic and acidic residues" evidence="1">
    <location>
        <begin position="47"/>
        <end position="60"/>
    </location>
</feature>
<evidence type="ECO:0000313" key="3">
    <source>
        <dbReference type="Proteomes" id="UP000829291"/>
    </source>
</evidence>
<dbReference type="Pfam" id="PF00078">
    <property type="entry name" value="RVT_1"/>
    <property type="match status" value="1"/>
</dbReference>
<dbReference type="InterPro" id="IPR000477">
    <property type="entry name" value="RT_dom"/>
</dbReference>
<accession>A0ABM3GI97</accession>
<dbReference type="PROSITE" id="PS50878">
    <property type="entry name" value="RT_POL"/>
    <property type="match status" value="1"/>
</dbReference>
<dbReference type="GeneID" id="124295150"/>
<dbReference type="InterPro" id="IPR043502">
    <property type="entry name" value="DNA/RNA_pol_sf"/>
</dbReference>
<dbReference type="PANTHER" id="PTHR33332">
    <property type="entry name" value="REVERSE TRANSCRIPTASE DOMAIN-CONTAINING PROTEIN"/>
    <property type="match status" value="1"/>
</dbReference>
<dbReference type="RefSeq" id="XP_046599992.1">
    <property type="nucleotide sequence ID" value="XM_046744036.1"/>
</dbReference>
<evidence type="ECO:0000256" key="1">
    <source>
        <dbReference type="SAM" id="MobiDB-lite"/>
    </source>
</evidence>
<name>A0ABM3GI97_NEOLC</name>
<organism evidence="3 4">
    <name type="scientific">Neodiprion lecontei</name>
    <name type="common">Redheaded pine sawfly</name>
    <dbReference type="NCBI Taxonomy" id="441921"/>
    <lineage>
        <taxon>Eukaryota</taxon>
        <taxon>Metazoa</taxon>
        <taxon>Ecdysozoa</taxon>
        <taxon>Arthropoda</taxon>
        <taxon>Hexapoda</taxon>
        <taxon>Insecta</taxon>
        <taxon>Pterygota</taxon>
        <taxon>Neoptera</taxon>
        <taxon>Endopterygota</taxon>
        <taxon>Hymenoptera</taxon>
        <taxon>Tenthredinoidea</taxon>
        <taxon>Diprionidae</taxon>
        <taxon>Diprioninae</taxon>
        <taxon>Neodiprion</taxon>
    </lineage>
</organism>
<dbReference type="SUPFAM" id="SSF56672">
    <property type="entry name" value="DNA/RNA polymerases"/>
    <property type="match status" value="2"/>
</dbReference>
<feature type="compositionally biased region" description="Polar residues" evidence="1">
    <location>
        <begin position="7"/>
        <end position="28"/>
    </location>
</feature>
<reference evidence="4" key="1">
    <citation type="submission" date="2025-08" db="UniProtKB">
        <authorList>
            <consortium name="RefSeq"/>
        </authorList>
    </citation>
    <scope>IDENTIFICATION</scope>
    <source>
        <tissue evidence="4">Thorax and Abdomen</tissue>
    </source>
</reference>
<gene>
    <name evidence="4" type="primary">LOC124295150</name>
</gene>
<feature type="domain" description="Reverse transcriptase" evidence="2">
    <location>
        <begin position="217"/>
        <end position="517"/>
    </location>
</feature>
<dbReference type="Proteomes" id="UP000829291">
    <property type="component" value="Chromosome 6"/>
</dbReference>
<dbReference type="CDD" id="cd01650">
    <property type="entry name" value="RT_nLTR_like"/>
    <property type="match status" value="1"/>
</dbReference>